<evidence type="ECO:0000259" key="1">
    <source>
        <dbReference type="Pfam" id="PF06985"/>
    </source>
</evidence>
<dbReference type="AlphaFoldDB" id="A0A8H3J1X0"/>
<reference evidence="2" key="1">
    <citation type="submission" date="2021-03" db="EMBL/GenBank/DDBJ databases">
        <authorList>
            <person name="Tagirdzhanova G."/>
        </authorList>
    </citation>
    <scope>NUCLEOTIDE SEQUENCE</scope>
</reference>
<dbReference type="InterPro" id="IPR010730">
    <property type="entry name" value="HET"/>
</dbReference>
<comment type="caution">
    <text evidence="2">The sequence shown here is derived from an EMBL/GenBank/DDBJ whole genome shotgun (WGS) entry which is preliminary data.</text>
</comment>
<gene>
    <name evidence="2" type="ORF">IMSHALPRED_001243</name>
</gene>
<dbReference type="Proteomes" id="UP000664534">
    <property type="component" value="Unassembled WGS sequence"/>
</dbReference>
<sequence length="839" mass="94295">MDHLPVVPAGTIQGLETVPLVCEKSYDGGPFLTYPIREGKPQIVPDIANGPGQMPFWEYEKHYPTPNKDFEAFCQTWLFIGLINELLGDLCTSQDFVRGDKVGDSKIISTSQLRGLVDQWVKRVEEGSSTITYEHVAKCLNVTHSTLRAAGSDFDLRVKVCIASVGELFAHATNKAFGIEDLVLHNQCPGTWHLLFDENLWIEPLKKSNWCPSQIEIMMRSKMSLQSLYFFTSMQDPISAGRHGLCDNQKCLAYQTNPKNYAPQHVIKACRCKDLYIDMSSLNAAVKIGALPLLRIREAGTLDDLTVEIVVSQPDTCYVALSHVWADGLGNPKANALPRCQLLHLSKLTQNLRAKLSPENPPNEVLLWCDTLCCPIAPTEAKNQVLTQMKSIYEQATGVLVLEASIRLYDSEAMGPEETCARILTSAWMRRLWTLQEGALPANKGRLWFQFRHQAVNLRPLWQQMIRLFNNDLGRKGLAHTILHRMRTITTFFHHDPNTPEADLATVDAALQHRSVSVSSDEPLLIGTLLDLDVAGILRGSEETRIHRMWSLMPTAVRGLSKDILFRLGPRLREKGYRWAPSSMLYHEDSNSILQTMRKGDNQGIPTQHGLMVRLSGHHVSFANRPAGLPANPWGIVSKEDVLYMRGDESCWYLVSRRRPSVEGDCLSEEKFCGVMRSHTNLWVTHLETDFQARKDGDEQTSTALLTRLVQECEEVKYVQSYMHIHAALMRQTSREMFEAAYRCAQKLAESAPAQQLANMSKNGTNMESPEYKAVFDALKPEIFRIAASGNNEIAMTTARQSSGKDHDVLFGAIIGMLFIGDYAIIGPRTPDNQQWCVD</sequence>
<accession>A0A8H3J1X0</accession>
<dbReference type="EMBL" id="CAJPDT010000116">
    <property type="protein sequence ID" value="CAF9939192.1"/>
    <property type="molecule type" value="Genomic_DNA"/>
</dbReference>
<organism evidence="2 3">
    <name type="scientific">Imshaugia aleurites</name>
    <dbReference type="NCBI Taxonomy" id="172621"/>
    <lineage>
        <taxon>Eukaryota</taxon>
        <taxon>Fungi</taxon>
        <taxon>Dikarya</taxon>
        <taxon>Ascomycota</taxon>
        <taxon>Pezizomycotina</taxon>
        <taxon>Lecanoromycetes</taxon>
        <taxon>OSLEUM clade</taxon>
        <taxon>Lecanoromycetidae</taxon>
        <taxon>Lecanorales</taxon>
        <taxon>Lecanorineae</taxon>
        <taxon>Parmeliaceae</taxon>
        <taxon>Imshaugia</taxon>
    </lineage>
</organism>
<dbReference type="PANTHER" id="PTHR39596:SF2">
    <property type="entry name" value="HET DOMAIN PROTEIN (AFU_ORTHOLOGUE AFUA_1G17550)-RELATED"/>
    <property type="match status" value="1"/>
</dbReference>
<proteinExistence type="predicted"/>
<keyword evidence="3" id="KW-1185">Reference proteome</keyword>
<evidence type="ECO:0000313" key="2">
    <source>
        <dbReference type="EMBL" id="CAF9939192.1"/>
    </source>
</evidence>
<name>A0A8H3J1X0_9LECA</name>
<dbReference type="PANTHER" id="PTHR39596">
    <property type="match status" value="1"/>
</dbReference>
<dbReference type="OrthoDB" id="2426273at2759"/>
<feature type="domain" description="Heterokaryon incompatibility" evidence="1">
    <location>
        <begin position="318"/>
        <end position="402"/>
    </location>
</feature>
<evidence type="ECO:0000313" key="3">
    <source>
        <dbReference type="Proteomes" id="UP000664534"/>
    </source>
</evidence>
<dbReference type="Pfam" id="PF06985">
    <property type="entry name" value="HET"/>
    <property type="match status" value="1"/>
</dbReference>
<protein>
    <recommendedName>
        <fullName evidence="1">Heterokaryon incompatibility domain-containing protein</fullName>
    </recommendedName>
</protein>